<reference evidence="1" key="1">
    <citation type="thesis" date="2020" institute="ProQuest LLC" country="789 East Eisenhower Parkway, Ann Arbor, MI, USA">
        <title>Comparative Genomics and Chromosome Evolution.</title>
        <authorList>
            <person name="Mudd A.B."/>
        </authorList>
    </citation>
    <scope>NUCLEOTIDE SEQUENCE</scope>
    <source>
        <strain evidence="1">HN-11 Male</strain>
        <tissue evidence="1">Kidney and liver</tissue>
    </source>
</reference>
<comment type="caution">
    <text evidence="1">The sequence shown here is derived from an EMBL/GenBank/DDBJ whole genome shotgun (WGS) entry which is preliminary data.</text>
</comment>
<accession>A0A8J6EPX1</accession>
<dbReference type="EMBL" id="WNTK01000038">
    <property type="protein sequence ID" value="KAG9472751.1"/>
    <property type="molecule type" value="Genomic_DNA"/>
</dbReference>
<sequence length="112" mass="12541">MERGTEQVKELLMEKDMDCLMNTSPQGVYGPLKVLQSRSSSMLGLLVVLSIPVDLLDQTWDGLRPLPAPPGRGYRNPRHLVNVIYGLYRLPYRVSTTYIVCPSVVSTVTHNP</sequence>
<dbReference type="Proteomes" id="UP000770717">
    <property type="component" value="Unassembled WGS sequence"/>
</dbReference>
<evidence type="ECO:0000313" key="2">
    <source>
        <dbReference type="Proteomes" id="UP000770717"/>
    </source>
</evidence>
<evidence type="ECO:0000313" key="1">
    <source>
        <dbReference type="EMBL" id="KAG9472751.1"/>
    </source>
</evidence>
<organism evidence="1 2">
    <name type="scientific">Eleutherodactylus coqui</name>
    <name type="common">Puerto Rican coqui</name>
    <dbReference type="NCBI Taxonomy" id="57060"/>
    <lineage>
        <taxon>Eukaryota</taxon>
        <taxon>Metazoa</taxon>
        <taxon>Chordata</taxon>
        <taxon>Craniata</taxon>
        <taxon>Vertebrata</taxon>
        <taxon>Euteleostomi</taxon>
        <taxon>Amphibia</taxon>
        <taxon>Batrachia</taxon>
        <taxon>Anura</taxon>
        <taxon>Neobatrachia</taxon>
        <taxon>Hyloidea</taxon>
        <taxon>Eleutherodactylidae</taxon>
        <taxon>Eleutherodactylinae</taxon>
        <taxon>Eleutherodactylus</taxon>
        <taxon>Eleutherodactylus</taxon>
    </lineage>
</organism>
<dbReference type="AlphaFoldDB" id="A0A8J6EPX1"/>
<keyword evidence="2" id="KW-1185">Reference proteome</keyword>
<name>A0A8J6EPX1_ELECQ</name>
<protein>
    <submittedName>
        <fullName evidence="1">Uncharacterized protein</fullName>
    </submittedName>
</protein>
<proteinExistence type="predicted"/>
<gene>
    <name evidence="1" type="ORF">GDO78_017454</name>
</gene>